<dbReference type="Proteomes" id="UP001163823">
    <property type="component" value="Chromosome 14"/>
</dbReference>
<reference evidence="1" key="1">
    <citation type="journal article" date="2023" name="Science">
        <title>Elucidation of the pathway for biosynthesis of saponin adjuvants from the soapbark tree.</title>
        <authorList>
            <person name="Reed J."/>
            <person name="Orme A."/>
            <person name="El-Demerdash A."/>
            <person name="Owen C."/>
            <person name="Martin L.B.B."/>
            <person name="Misra R.C."/>
            <person name="Kikuchi S."/>
            <person name="Rejzek M."/>
            <person name="Martin A.C."/>
            <person name="Harkess A."/>
            <person name="Leebens-Mack J."/>
            <person name="Louveau T."/>
            <person name="Stephenson M.J."/>
            <person name="Osbourn A."/>
        </authorList>
    </citation>
    <scope>NUCLEOTIDE SEQUENCE</scope>
    <source>
        <strain evidence="1">S10</strain>
    </source>
</reference>
<dbReference type="PIRSF" id="PIRSF031279">
    <property type="entry name" value="UCP031279"/>
    <property type="match status" value="1"/>
</dbReference>
<evidence type="ECO:0000313" key="1">
    <source>
        <dbReference type="EMBL" id="KAJ7944543.1"/>
    </source>
</evidence>
<name>A0AAD7KRQ6_QUISA</name>
<dbReference type="AlphaFoldDB" id="A0AAD7KRQ6"/>
<dbReference type="KEGG" id="qsa:O6P43_033925"/>
<organism evidence="1 2">
    <name type="scientific">Quillaja saponaria</name>
    <name type="common">Soap bark tree</name>
    <dbReference type="NCBI Taxonomy" id="32244"/>
    <lineage>
        <taxon>Eukaryota</taxon>
        <taxon>Viridiplantae</taxon>
        <taxon>Streptophyta</taxon>
        <taxon>Embryophyta</taxon>
        <taxon>Tracheophyta</taxon>
        <taxon>Spermatophyta</taxon>
        <taxon>Magnoliopsida</taxon>
        <taxon>eudicotyledons</taxon>
        <taxon>Gunneridae</taxon>
        <taxon>Pentapetalae</taxon>
        <taxon>rosids</taxon>
        <taxon>fabids</taxon>
        <taxon>Fabales</taxon>
        <taxon>Quillajaceae</taxon>
        <taxon>Quillaja</taxon>
    </lineage>
</organism>
<accession>A0AAD7KRQ6</accession>
<evidence type="ECO:0000313" key="2">
    <source>
        <dbReference type="Proteomes" id="UP001163823"/>
    </source>
</evidence>
<proteinExistence type="predicted"/>
<keyword evidence="2" id="KW-1185">Reference proteome</keyword>
<dbReference type="PANTHER" id="PTHR33526">
    <property type="entry name" value="OS07G0123800 PROTEIN"/>
    <property type="match status" value="1"/>
</dbReference>
<dbReference type="InterPro" id="IPR016972">
    <property type="entry name" value="UCP031279"/>
</dbReference>
<comment type="caution">
    <text evidence="1">The sequence shown here is derived from an EMBL/GenBank/DDBJ whole genome shotgun (WGS) entry which is preliminary data.</text>
</comment>
<dbReference type="EMBL" id="JARAOO010000014">
    <property type="protein sequence ID" value="KAJ7944543.1"/>
    <property type="molecule type" value="Genomic_DNA"/>
</dbReference>
<sequence length="158" mass="17655">MNKKRSKESLFIRVMKAPIRVLSKARDVYVQSMTECSGRFEYGAAAMGCPAAHVSSTLPTSFSVGSTKSSNDDDYKELIRAASTRSNLGNNEMDLYLVHKLQESIAKQSPATVPRSESVGIGRIDEDNPCDFDEEIKVKNDLFPRSRSYAVHRRSQVF</sequence>
<dbReference type="PANTHER" id="PTHR33526:SF4">
    <property type="entry name" value="OS07G0123800 PROTEIN"/>
    <property type="match status" value="1"/>
</dbReference>
<gene>
    <name evidence="1" type="ORF">O6P43_033925</name>
</gene>
<protein>
    <submittedName>
        <fullName evidence="1">3-isopropylmalate dehydratase large subunit like</fullName>
    </submittedName>
</protein>